<organism evidence="1 2">
    <name type="scientific">Miniphocaeibacter halophilus</name>
    <dbReference type="NCBI Taxonomy" id="2931922"/>
    <lineage>
        <taxon>Bacteria</taxon>
        <taxon>Bacillati</taxon>
        <taxon>Bacillota</taxon>
        <taxon>Tissierellia</taxon>
        <taxon>Tissierellales</taxon>
        <taxon>Peptoniphilaceae</taxon>
        <taxon>Miniphocaeibacter</taxon>
    </lineage>
</organism>
<reference evidence="1 2" key="1">
    <citation type="journal article" date="2022" name="Int. J. Syst. Evol. Microbiol.">
        <title>Miniphocaeibacter halophilus sp. nov., an ammonium-tolerant acetate-producing bacterium isolated from a biogas system.</title>
        <authorList>
            <person name="Schnurer A."/>
            <person name="Singh A."/>
            <person name="Bi S."/>
            <person name="Qiao W."/>
            <person name="Westerholm M."/>
        </authorList>
    </citation>
    <scope>NUCLEOTIDE SEQUENCE [LARGE SCALE GENOMIC DNA]</scope>
    <source>
        <strain evidence="1 2">AMB_01</strain>
    </source>
</reference>
<name>A0AC61MSB5_9FIRM</name>
<dbReference type="Proteomes" id="UP000595814">
    <property type="component" value="Chromosome"/>
</dbReference>
<gene>
    <name evidence="1" type="primary">mnmH</name>
    <name evidence="1" type="ORF">JFY71_02950</name>
</gene>
<sequence>MTNTFTYTSIRKLNNKILIDVRSPLEFKEGTIPDAINIPVLLNDERKEVGTLYSKGEIDKAKLLAVESISKRLPTIFSNFLELKNKFENIVIFCARGGYRSRSLSSFLDSLDISNIRIEGGYKGYRNYIINNMNYFISKITPIVLYGNTGCGKTEILQNLKLKGYPVIDLENLAVHRGSILGAVGLNEQPKQKMFDSLLFEEISKYENKYVFIEGESKRIGKISLPELLYKKMANSINIKIDAPIEERVKRLVGEYAIPQNKDDIKNSINYMRKYISNKAANNLLEALENNEYDYIAKELCINYYDKKYSNRVNKFDFQFTNNNVDKVTEEIIEKTKHLFK</sequence>
<keyword evidence="2" id="KW-1185">Reference proteome</keyword>
<proteinExistence type="predicted"/>
<accession>A0AC61MSB5</accession>
<evidence type="ECO:0000313" key="2">
    <source>
        <dbReference type="Proteomes" id="UP000595814"/>
    </source>
</evidence>
<dbReference type="EMBL" id="CP066744">
    <property type="protein sequence ID" value="QQK08512.1"/>
    <property type="molecule type" value="Genomic_DNA"/>
</dbReference>
<protein>
    <submittedName>
        <fullName evidence="1">tRNA 2-selenouridine(34) synthase MnmH</fullName>
    </submittedName>
</protein>
<evidence type="ECO:0000313" key="1">
    <source>
        <dbReference type="EMBL" id="QQK08512.1"/>
    </source>
</evidence>